<gene>
    <name evidence="1" type="ORF">KIN20_011238</name>
</gene>
<reference evidence="1" key="1">
    <citation type="submission" date="2021-06" db="EMBL/GenBank/DDBJ databases">
        <title>Parelaphostrongylus tenuis whole genome reference sequence.</title>
        <authorList>
            <person name="Garwood T.J."/>
            <person name="Larsen P.A."/>
            <person name="Fountain-Jones N.M."/>
            <person name="Garbe J.R."/>
            <person name="Macchietto M.G."/>
            <person name="Kania S.A."/>
            <person name="Gerhold R.W."/>
            <person name="Richards J.E."/>
            <person name="Wolf T.M."/>
        </authorList>
    </citation>
    <scope>NUCLEOTIDE SEQUENCE</scope>
    <source>
        <strain evidence="1">MNPRO001-30</strain>
        <tissue evidence="1">Meninges</tissue>
    </source>
</reference>
<proteinExistence type="predicted"/>
<protein>
    <submittedName>
        <fullName evidence="1">Uncharacterized protein</fullName>
    </submittedName>
</protein>
<organism evidence="1 2">
    <name type="scientific">Parelaphostrongylus tenuis</name>
    <name type="common">Meningeal worm</name>
    <dbReference type="NCBI Taxonomy" id="148309"/>
    <lineage>
        <taxon>Eukaryota</taxon>
        <taxon>Metazoa</taxon>
        <taxon>Ecdysozoa</taxon>
        <taxon>Nematoda</taxon>
        <taxon>Chromadorea</taxon>
        <taxon>Rhabditida</taxon>
        <taxon>Rhabditina</taxon>
        <taxon>Rhabditomorpha</taxon>
        <taxon>Strongyloidea</taxon>
        <taxon>Metastrongylidae</taxon>
        <taxon>Parelaphostrongylus</taxon>
    </lineage>
</organism>
<name>A0AAD5MAQ1_PARTN</name>
<comment type="caution">
    <text evidence="1">The sequence shown here is derived from an EMBL/GenBank/DDBJ whole genome shotgun (WGS) entry which is preliminary data.</text>
</comment>
<keyword evidence="2" id="KW-1185">Reference proteome</keyword>
<dbReference type="EMBL" id="JAHQIW010002018">
    <property type="protein sequence ID" value="KAJ1354335.1"/>
    <property type="molecule type" value="Genomic_DNA"/>
</dbReference>
<sequence length="72" mass="8637">MLKELTHEEFDKMILRTPWRTPVLVDNDTLDIAWPNYWSHWPTRQCHQLWWVGKSTCAKIRGVKQRISSSVD</sequence>
<accession>A0AAD5MAQ1</accession>
<evidence type="ECO:0000313" key="1">
    <source>
        <dbReference type="EMBL" id="KAJ1354335.1"/>
    </source>
</evidence>
<dbReference type="Proteomes" id="UP001196413">
    <property type="component" value="Unassembled WGS sequence"/>
</dbReference>
<evidence type="ECO:0000313" key="2">
    <source>
        <dbReference type="Proteomes" id="UP001196413"/>
    </source>
</evidence>
<dbReference type="AlphaFoldDB" id="A0AAD5MAQ1"/>